<proteinExistence type="predicted"/>
<protein>
    <submittedName>
        <fullName evidence="1">Uncharacterized protein</fullName>
    </submittedName>
</protein>
<organism evidence="1 2">
    <name type="scientific">Podospora appendiculata</name>
    <dbReference type="NCBI Taxonomy" id="314037"/>
    <lineage>
        <taxon>Eukaryota</taxon>
        <taxon>Fungi</taxon>
        <taxon>Dikarya</taxon>
        <taxon>Ascomycota</taxon>
        <taxon>Pezizomycotina</taxon>
        <taxon>Sordariomycetes</taxon>
        <taxon>Sordariomycetidae</taxon>
        <taxon>Sordariales</taxon>
        <taxon>Podosporaceae</taxon>
        <taxon>Podospora</taxon>
    </lineage>
</organism>
<dbReference type="EMBL" id="JAULSO010000001">
    <property type="protein sequence ID" value="KAK3692988.1"/>
    <property type="molecule type" value="Genomic_DNA"/>
</dbReference>
<gene>
    <name evidence="1" type="ORF">B0T22DRAFT_486792</name>
</gene>
<dbReference type="Proteomes" id="UP001270362">
    <property type="component" value="Unassembled WGS sequence"/>
</dbReference>
<reference evidence="1" key="1">
    <citation type="journal article" date="2023" name="Mol. Phylogenet. Evol.">
        <title>Genome-scale phylogeny and comparative genomics of the fungal order Sordariales.</title>
        <authorList>
            <person name="Hensen N."/>
            <person name="Bonometti L."/>
            <person name="Westerberg I."/>
            <person name="Brannstrom I.O."/>
            <person name="Guillou S."/>
            <person name="Cros-Aarteil S."/>
            <person name="Calhoun S."/>
            <person name="Haridas S."/>
            <person name="Kuo A."/>
            <person name="Mondo S."/>
            <person name="Pangilinan J."/>
            <person name="Riley R."/>
            <person name="LaButti K."/>
            <person name="Andreopoulos B."/>
            <person name="Lipzen A."/>
            <person name="Chen C."/>
            <person name="Yan M."/>
            <person name="Daum C."/>
            <person name="Ng V."/>
            <person name="Clum A."/>
            <person name="Steindorff A."/>
            <person name="Ohm R.A."/>
            <person name="Martin F."/>
            <person name="Silar P."/>
            <person name="Natvig D.O."/>
            <person name="Lalanne C."/>
            <person name="Gautier V."/>
            <person name="Ament-Velasquez S.L."/>
            <person name="Kruys A."/>
            <person name="Hutchinson M.I."/>
            <person name="Powell A.J."/>
            <person name="Barry K."/>
            <person name="Miller A.N."/>
            <person name="Grigoriev I.V."/>
            <person name="Debuchy R."/>
            <person name="Gladieux P."/>
            <person name="Hiltunen Thoren M."/>
            <person name="Johannesson H."/>
        </authorList>
    </citation>
    <scope>NUCLEOTIDE SEQUENCE</scope>
    <source>
        <strain evidence="1">CBS 314.62</strain>
    </source>
</reference>
<evidence type="ECO:0000313" key="1">
    <source>
        <dbReference type="EMBL" id="KAK3692988.1"/>
    </source>
</evidence>
<keyword evidence="2" id="KW-1185">Reference proteome</keyword>
<name>A0AAE0XGM2_9PEZI</name>
<accession>A0AAE0XGM2</accession>
<sequence length="280" mass="30391">MSSIGRIAGSAVSITNDNTVAIVNINLDFSLWRCDPAPEFIPIAGFLFHEIIPDAPKLIKAYGRRVSEILAGPDINPQGTESDGPFQPFIGVDCTSIWAAATSGSASIGVLLLACMLADAFDAKVATATWVEIIKERKRRVQADVDAQKLVNPHTAAAAQQEFTRDELASGGSTYETVTLTWSRAMETEATKVSFNDPLLPNSGILSLGLEYKGKPSEGFWNIPYTSFDTTLAWFEELGKKLRPDDDQVHKLSWLLQLCAATTNLDGDARQVAPLLVKYG</sequence>
<dbReference type="AlphaFoldDB" id="A0AAE0XGM2"/>
<evidence type="ECO:0000313" key="2">
    <source>
        <dbReference type="Proteomes" id="UP001270362"/>
    </source>
</evidence>
<comment type="caution">
    <text evidence="1">The sequence shown here is derived from an EMBL/GenBank/DDBJ whole genome shotgun (WGS) entry which is preliminary data.</text>
</comment>
<reference evidence="1" key="2">
    <citation type="submission" date="2023-06" db="EMBL/GenBank/DDBJ databases">
        <authorList>
            <consortium name="Lawrence Berkeley National Laboratory"/>
            <person name="Haridas S."/>
            <person name="Hensen N."/>
            <person name="Bonometti L."/>
            <person name="Westerberg I."/>
            <person name="Brannstrom I.O."/>
            <person name="Guillou S."/>
            <person name="Cros-Aarteil S."/>
            <person name="Calhoun S."/>
            <person name="Kuo A."/>
            <person name="Mondo S."/>
            <person name="Pangilinan J."/>
            <person name="Riley R."/>
            <person name="Labutti K."/>
            <person name="Andreopoulos B."/>
            <person name="Lipzen A."/>
            <person name="Chen C."/>
            <person name="Yanf M."/>
            <person name="Daum C."/>
            <person name="Ng V."/>
            <person name="Clum A."/>
            <person name="Steindorff A."/>
            <person name="Ohm R."/>
            <person name="Martin F."/>
            <person name="Silar P."/>
            <person name="Natvig D."/>
            <person name="Lalanne C."/>
            <person name="Gautier V."/>
            <person name="Ament-Velasquez S.L."/>
            <person name="Kruys A."/>
            <person name="Hutchinson M.I."/>
            <person name="Powell A.J."/>
            <person name="Barry K."/>
            <person name="Miller A.N."/>
            <person name="Grigoriev I.V."/>
            <person name="Debuchy R."/>
            <person name="Gladieux P."/>
            <person name="Thoren M.H."/>
            <person name="Johannesson H."/>
        </authorList>
    </citation>
    <scope>NUCLEOTIDE SEQUENCE</scope>
    <source>
        <strain evidence="1">CBS 314.62</strain>
    </source>
</reference>